<name>A0A822XHX8_NELNU</name>
<dbReference type="PANTHER" id="PTHR23155">
    <property type="entry name" value="DISEASE RESISTANCE PROTEIN RP"/>
    <property type="match status" value="1"/>
</dbReference>
<proteinExistence type="predicted"/>
<dbReference type="AlphaFoldDB" id="A0A822XHX8"/>
<organism evidence="2 3">
    <name type="scientific">Nelumbo nucifera</name>
    <name type="common">Sacred lotus</name>
    <dbReference type="NCBI Taxonomy" id="4432"/>
    <lineage>
        <taxon>Eukaryota</taxon>
        <taxon>Viridiplantae</taxon>
        <taxon>Streptophyta</taxon>
        <taxon>Embryophyta</taxon>
        <taxon>Tracheophyta</taxon>
        <taxon>Spermatophyta</taxon>
        <taxon>Magnoliopsida</taxon>
        <taxon>Proteales</taxon>
        <taxon>Nelumbonaceae</taxon>
        <taxon>Nelumbo</taxon>
    </lineage>
</organism>
<dbReference type="PANTHER" id="PTHR23155:SF1076">
    <property type="entry name" value="LEUCINE-RICH REPEAT (LRR) FAMILY PROTEIN-RELATED"/>
    <property type="match status" value="1"/>
</dbReference>
<feature type="domain" description="Disease resistance protein winged helix" evidence="1">
    <location>
        <begin position="24"/>
        <end position="74"/>
    </location>
</feature>
<dbReference type="EMBL" id="DUZY01000001">
    <property type="protein sequence ID" value="DAD19837.1"/>
    <property type="molecule type" value="Genomic_DNA"/>
</dbReference>
<evidence type="ECO:0000313" key="2">
    <source>
        <dbReference type="EMBL" id="DAD19837.1"/>
    </source>
</evidence>
<reference evidence="2 3" key="1">
    <citation type="journal article" date="2020" name="Mol. Biol. Evol.">
        <title>Distinct Expression and Methylation Patterns for Genes with Different Fates following a Single Whole-Genome Duplication in Flowering Plants.</title>
        <authorList>
            <person name="Shi T."/>
            <person name="Rahmani R.S."/>
            <person name="Gugger P.F."/>
            <person name="Wang M."/>
            <person name="Li H."/>
            <person name="Zhang Y."/>
            <person name="Li Z."/>
            <person name="Wang Q."/>
            <person name="Van de Peer Y."/>
            <person name="Marchal K."/>
            <person name="Chen J."/>
        </authorList>
    </citation>
    <scope>NUCLEOTIDE SEQUENCE [LARGE SCALE GENOMIC DNA]</scope>
    <source>
        <tissue evidence="2">Leaf</tissue>
    </source>
</reference>
<comment type="caution">
    <text evidence="2">The sequence shown here is derived from an EMBL/GenBank/DDBJ whole genome shotgun (WGS) entry which is preliminary data.</text>
</comment>
<sequence>MKTIGPWMEVVIENFFNCILRKREGFVTSTANHTTEEMGNECFHNLMSVGLIEPVYERGCKAAKWCRMHPWIQHMVISVIKELRFFNINLNSNPISPAKFSRSENGVDEFSHRACLYLDFKNDGKSDELSMMRKLVVLQLGKWQRWLKHHIEVEDEVFLKDFGSMKHLSYLSLQGVYGITKLPASIGKLPISKFWIFEHVKIWRNCRPG</sequence>
<accession>A0A822XHX8</accession>
<evidence type="ECO:0000259" key="1">
    <source>
        <dbReference type="Pfam" id="PF23559"/>
    </source>
</evidence>
<dbReference type="InterPro" id="IPR044974">
    <property type="entry name" value="Disease_R_plants"/>
</dbReference>
<dbReference type="GO" id="GO:0006952">
    <property type="term" value="P:defense response"/>
    <property type="evidence" value="ECO:0007669"/>
    <property type="project" value="InterPro"/>
</dbReference>
<evidence type="ECO:0000313" key="3">
    <source>
        <dbReference type="Proteomes" id="UP000607653"/>
    </source>
</evidence>
<gene>
    <name evidence="2" type="ORF">HUJ06_021300</name>
</gene>
<keyword evidence="3" id="KW-1185">Reference proteome</keyword>
<dbReference type="InterPro" id="IPR058922">
    <property type="entry name" value="WHD_DRP"/>
</dbReference>
<protein>
    <recommendedName>
        <fullName evidence="1">Disease resistance protein winged helix domain-containing protein</fullName>
    </recommendedName>
</protein>
<dbReference type="Proteomes" id="UP000607653">
    <property type="component" value="Unassembled WGS sequence"/>
</dbReference>
<dbReference type="Pfam" id="PF23559">
    <property type="entry name" value="WHD_DRP"/>
    <property type="match status" value="1"/>
</dbReference>